<sequence length="173" mass="19948">MPALSRTGIVLIDPYNDFLHSDGKLTSALKDLDEKNTISHLKEVVENARLHSVPIYYGFHQQWTPDHYNGWKYMTPNHVFQQESPDPKNGDVVVSRHWCSDSFSNTNLDFQSRQREIKRLVFVGLTANTCLKSTTRHAYDLGYQMTMLKDATAWWSKELTDVATEFGHCLPRS</sequence>
<dbReference type="SUPFAM" id="SSF52499">
    <property type="entry name" value="Isochorismatase-like hydrolases"/>
    <property type="match status" value="1"/>
</dbReference>
<dbReference type="Gene3D" id="3.40.50.850">
    <property type="entry name" value="Isochorismatase-like"/>
    <property type="match status" value="1"/>
</dbReference>
<keyword evidence="2" id="KW-0378">Hydrolase</keyword>
<dbReference type="RefSeq" id="XP_056747943.1">
    <property type="nucleotide sequence ID" value="XM_056902656.1"/>
</dbReference>
<name>A0AAD6DNK2_9EURO</name>
<comment type="similarity">
    <text evidence="1">Belongs to the isochorismatase family.</text>
</comment>
<reference evidence="4" key="1">
    <citation type="journal article" date="2023" name="IMA Fungus">
        <title>Comparative genomic study of the Penicillium genus elucidates a diverse pangenome and 15 lateral gene transfer events.</title>
        <authorList>
            <person name="Petersen C."/>
            <person name="Sorensen T."/>
            <person name="Nielsen M.R."/>
            <person name="Sondergaard T.E."/>
            <person name="Sorensen J.L."/>
            <person name="Fitzpatrick D.A."/>
            <person name="Frisvad J.C."/>
            <person name="Nielsen K.L."/>
        </authorList>
    </citation>
    <scope>NUCLEOTIDE SEQUENCE</scope>
    <source>
        <strain evidence="4">IBT 12815</strain>
    </source>
</reference>
<gene>
    <name evidence="4" type="ORF">N7537_011602</name>
</gene>
<evidence type="ECO:0000313" key="4">
    <source>
        <dbReference type="EMBL" id="KAJ5588924.1"/>
    </source>
</evidence>
<dbReference type="PANTHER" id="PTHR43540">
    <property type="entry name" value="PEROXYUREIDOACRYLATE/UREIDOACRYLATE AMIDOHYDROLASE-RELATED"/>
    <property type="match status" value="1"/>
</dbReference>
<reference evidence="4" key="2">
    <citation type="submission" date="2023-01" db="EMBL/GenBank/DDBJ databases">
        <authorList>
            <person name="Petersen C."/>
        </authorList>
    </citation>
    <scope>NUCLEOTIDE SEQUENCE</scope>
    <source>
        <strain evidence="4">IBT 12815</strain>
    </source>
</reference>
<evidence type="ECO:0000259" key="3">
    <source>
        <dbReference type="Pfam" id="PF00857"/>
    </source>
</evidence>
<protein>
    <recommendedName>
        <fullName evidence="3">Isochorismatase-like domain-containing protein</fullName>
    </recommendedName>
</protein>
<dbReference type="EMBL" id="JAQJAE010000006">
    <property type="protein sequence ID" value="KAJ5588924.1"/>
    <property type="molecule type" value="Genomic_DNA"/>
</dbReference>
<accession>A0AAD6DNK2</accession>
<dbReference type="Pfam" id="PF00857">
    <property type="entry name" value="Isochorismatase"/>
    <property type="match status" value="1"/>
</dbReference>
<comment type="caution">
    <text evidence="4">The sequence shown here is derived from an EMBL/GenBank/DDBJ whole genome shotgun (WGS) entry which is preliminary data.</text>
</comment>
<evidence type="ECO:0000313" key="5">
    <source>
        <dbReference type="Proteomes" id="UP001213799"/>
    </source>
</evidence>
<keyword evidence="5" id="KW-1185">Reference proteome</keyword>
<dbReference type="InterPro" id="IPR000868">
    <property type="entry name" value="Isochorismatase-like_dom"/>
</dbReference>
<feature type="domain" description="Isochorismatase-like" evidence="3">
    <location>
        <begin position="8"/>
        <end position="163"/>
    </location>
</feature>
<evidence type="ECO:0000256" key="1">
    <source>
        <dbReference type="ARBA" id="ARBA00006336"/>
    </source>
</evidence>
<dbReference type="Proteomes" id="UP001213799">
    <property type="component" value="Unassembled WGS sequence"/>
</dbReference>
<dbReference type="PANTHER" id="PTHR43540:SF16">
    <property type="entry name" value="ISOCHORISMATASE-LIKE DOMAIN-CONTAINING PROTEIN"/>
    <property type="match status" value="1"/>
</dbReference>
<dbReference type="InterPro" id="IPR050272">
    <property type="entry name" value="Isochorismatase-like_hydrls"/>
</dbReference>
<proteinExistence type="inferred from homology"/>
<evidence type="ECO:0000256" key="2">
    <source>
        <dbReference type="ARBA" id="ARBA00022801"/>
    </source>
</evidence>
<dbReference type="AlphaFoldDB" id="A0AAD6DNK2"/>
<dbReference type="GO" id="GO:0016787">
    <property type="term" value="F:hydrolase activity"/>
    <property type="evidence" value="ECO:0007669"/>
    <property type="project" value="UniProtKB-KW"/>
</dbReference>
<dbReference type="CDD" id="cd00431">
    <property type="entry name" value="cysteine_hydrolases"/>
    <property type="match status" value="1"/>
</dbReference>
<dbReference type="GeneID" id="81592898"/>
<organism evidence="4 5">
    <name type="scientific">Penicillium hordei</name>
    <dbReference type="NCBI Taxonomy" id="40994"/>
    <lineage>
        <taxon>Eukaryota</taxon>
        <taxon>Fungi</taxon>
        <taxon>Dikarya</taxon>
        <taxon>Ascomycota</taxon>
        <taxon>Pezizomycotina</taxon>
        <taxon>Eurotiomycetes</taxon>
        <taxon>Eurotiomycetidae</taxon>
        <taxon>Eurotiales</taxon>
        <taxon>Aspergillaceae</taxon>
        <taxon>Penicillium</taxon>
    </lineage>
</organism>
<dbReference type="InterPro" id="IPR036380">
    <property type="entry name" value="Isochorismatase-like_sf"/>
</dbReference>